<comment type="caution">
    <text evidence="1">The sequence shown here is derived from an EMBL/GenBank/DDBJ whole genome shotgun (WGS) entry which is preliminary data.</text>
</comment>
<protein>
    <submittedName>
        <fullName evidence="1">Uncharacterized protein</fullName>
    </submittedName>
</protein>
<dbReference type="Gene3D" id="3.40.50.300">
    <property type="entry name" value="P-loop containing nucleotide triphosphate hydrolases"/>
    <property type="match status" value="1"/>
</dbReference>
<dbReference type="InterPro" id="IPR027417">
    <property type="entry name" value="P-loop_NTPase"/>
</dbReference>
<reference evidence="1" key="1">
    <citation type="submission" date="2017-09" db="EMBL/GenBank/DDBJ databases">
        <title>Contemporary evolution of a Lepidopteran species, Heliothis virescens, in response to modern agricultural practices.</title>
        <authorList>
            <person name="Fritz M.L."/>
            <person name="Deyonke A.M."/>
            <person name="Papanicolaou A."/>
            <person name="Micinski S."/>
            <person name="Westbrook J."/>
            <person name="Gould F."/>
        </authorList>
    </citation>
    <scope>NUCLEOTIDE SEQUENCE [LARGE SCALE GENOMIC DNA]</scope>
    <source>
        <strain evidence="1">HvINT-</strain>
        <tissue evidence="1">Whole body</tissue>
    </source>
</reference>
<accession>A0A2A4JZE4</accession>
<organism evidence="1">
    <name type="scientific">Heliothis virescens</name>
    <name type="common">Tobacco budworm moth</name>
    <dbReference type="NCBI Taxonomy" id="7102"/>
    <lineage>
        <taxon>Eukaryota</taxon>
        <taxon>Metazoa</taxon>
        <taxon>Ecdysozoa</taxon>
        <taxon>Arthropoda</taxon>
        <taxon>Hexapoda</taxon>
        <taxon>Insecta</taxon>
        <taxon>Pterygota</taxon>
        <taxon>Neoptera</taxon>
        <taxon>Endopterygota</taxon>
        <taxon>Lepidoptera</taxon>
        <taxon>Glossata</taxon>
        <taxon>Ditrysia</taxon>
        <taxon>Noctuoidea</taxon>
        <taxon>Noctuidae</taxon>
        <taxon>Heliothinae</taxon>
        <taxon>Heliothis</taxon>
    </lineage>
</organism>
<sequence>MSMIEEEVIVAPWVGPTSCKNALSVIVLSSSIDIIERISEALTEVHNKGKFQWKLVVLRSFHLEDVVRQSDLTGKIGIDFVILAIDTSRIFCLEWAKKVLAQVHSDLRIRRVVLVNAGGLPVNAMAVSASDLMNFQSEMKLDIITANVFEADNATFLARRLLKYVEVSVGVKTGIPNLNV</sequence>
<dbReference type="Pfam" id="PF11111">
    <property type="entry name" value="CENP-M"/>
    <property type="match status" value="1"/>
</dbReference>
<name>A0A2A4JZE4_HELVI</name>
<proteinExistence type="predicted"/>
<dbReference type="InterPro" id="IPR020987">
    <property type="entry name" value="Centromere_Cenp-M"/>
</dbReference>
<gene>
    <name evidence="1" type="ORF">B5V51_8219</name>
</gene>
<dbReference type="AlphaFoldDB" id="A0A2A4JZE4"/>
<evidence type="ECO:0000313" key="1">
    <source>
        <dbReference type="EMBL" id="PCG77014.1"/>
    </source>
</evidence>
<dbReference type="EMBL" id="NWSH01000359">
    <property type="protein sequence ID" value="PCG77014.1"/>
    <property type="molecule type" value="Genomic_DNA"/>
</dbReference>